<dbReference type="Pfam" id="PF19739">
    <property type="entry name" value="DUF6228"/>
    <property type="match status" value="1"/>
</dbReference>
<dbReference type="InterPro" id="IPR046196">
    <property type="entry name" value="DUF6228"/>
</dbReference>
<name>A0A9X2BJ94_9VIBR</name>
<comment type="caution">
    <text evidence="1">The sequence shown here is derived from an EMBL/GenBank/DDBJ whole genome shotgun (WGS) entry which is preliminary data.</text>
</comment>
<protein>
    <submittedName>
        <fullName evidence="1">DUF6228 family protein</fullName>
    </submittedName>
</protein>
<proteinExistence type="predicted"/>
<evidence type="ECO:0000313" key="2">
    <source>
        <dbReference type="Proteomes" id="UP001139559"/>
    </source>
</evidence>
<sequence length="133" mass="14667">MKITNGDEIMIEFHSPEIDSTGWVEYYSLSLSGVDMSSSIRVCNPPYGESPSDFFSMLANNWKGWVGEKNWASLEGEYSLSASVDSTGHITLITKVFSGSRVPFWSSEVALIIEAGQIESIANGFKDFLHTNS</sequence>
<reference evidence="1" key="1">
    <citation type="submission" date="2021-11" db="EMBL/GenBank/DDBJ databases">
        <title>Vibrio ZSDE26 sp. nov. and Vibrio ZSDZ34 sp. nov., isolated from coastal seawater in Qingdao.</title>
        <authorList>
            <person name="Zhang P."/>
        </authorList>
    </citation>
    <scope>NUCLEOTIDE SEQUENCE</scope>
    <source>
        <strain evidence="1">ZSDE26</strain>
    </source>
</reference>
<dbReference type="RefSeq" id="WP_248010929.1">
    <property type="nucleotide sequence ID" value="NZ_JAJHVV010000023.1"/>
</dbReference>
<organism evidence="1 2">
    <name type="scientific">Vibrio amylolyticus</name>
    <dbReference type="NCBI Taxonomy" id="2847292"/>
    <lineage>
        <taxon>Bacteria</taxon>
        <taxon>Pseudomonadati</taxon>
        <taxon>Pseudomonadota</taxon>
        <taxon>Gammaproteobacteria</taxon>
        <taxon>Vibrionales</taxon>
        <taxon>Vibrionaceae</taxon>
        <taxon>Vibrio</taxon>
    </lineage>
</organism>
<evidence type="ECO:0000313" key="1">
    <source>
        <dbReference type="EMBL" id="MCK6265866.1"/>
    </source>
</evidence>
<accession>A0A9X2BJ94</accession>
<dbReference type="EMBL" id="JAJHVV010000023">
    <property type="protein sequence ID" value="MCK6265866.1"/>
    <property type="molecule type" value="Genomic_DNA"/>
</dbReference>
<gene>
    <name evidence="1" type="ORF">KP803_21640</name>
</gene>
<dbReference type="AlphaFoldDB" id="A0A9X2BJ94"/>
<dbReference type="Proteomes" id="UP001139559">
    <property type="component" value="Unassembled WGS sequence"/>
</dbReference>
<keyword evidence="2" id="KW-1185">Reference proteome</keyword>